<dbReference type="Gramene" id="rna19456">
    <property type="protein sequence ID" value="RHN70830.1"/>
    <property type="gene ID" value="gene19456"/>
</dbReference>
<proteinExistence type="predicted"/>
<organism evidence="2 5">
    <name type="scientific">Medicago truncatula</name>
    <name type="common">Barrel medic</name>
    <name type="synonym">Medicago tribuloides</name>
    <dbReference type="NCBI Taxonomy" id="3880"/>
    <lineage>
        <taxon>Eukaryota</taxon>
        <taxon>Viridiplantae</taxon>
        <taxon>Streptophyta</taxon>
        <taxon>Embryophyta</taxon>
        <taxon>Tracheophyta</taxon>
        <taxon>Spermatophyta</taxon>
        <taxon>Magnoliopsida</taxon>
        <taxon>eudicotyledons</taxon>
        <taxon>Gunneridae</taxon>
        <taxon>Pentapetalae</taxon>
        <taxon>rosids</taxon>
        <taxon>fabids</taxon>
        <taxon>Fabales</taxon>
        <taxon>Fabaceae</taxon>
        <taxon>Papilionoideae</taxon>
        <taxon>50 kb inversion clade</taxon>
        <taxon>NPAAA clade</taxon>
        <taxon>Hologalegina</taxon>
        <taxon>IRL clade</taxon>
        <taxon>Trifolieae</taxon>
        <taxon>Medicago</taxon>
    </lineage>
</organism>
<reference evidence="2 5" key="2">
    <citation type="journal article" date="2014" name="BMC Genomics">
        <title>An improved genome release (version Mt4.0) for the model legume Medicago truncatula.</title>
        <authorList>
            <person name="Tang H."/>
            <person name="Krishnakumar V."/>
            <person name="Bidwell S."/>
            <person name="Rosen B."/>
            <person name="Chan A."/>
            <person name="Zhou S."/>
            <person name="Gentzbittel L."/>
            <person name="Childs K.L."/>
            <person name="Yandell M."/>
            <person name="Gundlach H."/>
            <person name="Mayer K.F."/>
            <person name="Schwartz D.C."/>
            <person name="Town C.D."/>
        </authorList>
    </citation>
    <scope>GENOME REANNOTATION</scope>
    <source>
        <strain evidence="2">A17</strain>
        <strain evidence="4 5">cv. Jemalong A17</strain>
    </source>
</reference>
<dbReference type="Proteomes" id="UP000265566">
    <property type="component" value="Chromosome 3"/>
</dbReference>
<dbReference type="InterPro" id="IPR008811">
    <property type="entry name" value="Glycosyl_hydrolases_36"/>
</dbReference>
<evidence type="ECO:0000313" key="4">
    <source>
        <dbReference type="EnsemblPlants" id="KEH36016"/>
    </source>
</evidence>
<evidence type="ECO:0000313" key="5">
    <source>
        <dbReference type="Proteomes" id="UP000002051"/>
    </source>
</evidence>
<keyword evidence="1" id="KW-0119">Carbohydrate metabolism</keyword>
<protein>
    <submittedName>
        <fullName evidence="3">Putative alpha-galactosidase</fullName>
        <ecNumber evidence="3">3.2.1.22</ecNumber>
    </submittedName>
    <submittedName>
        <fullName evidence="2">Raffinose synthase or seed inhibition protein</fullName>
    </submittedName>
</protein>
<dbReference type="AlphaFoldDB" id="G7ZWL6"/>
<dbReference type="EC" id="3.2.1.22" evidence="3"/>
<dbReference type="HOGENOM" id="CLU_189424_0_0_1"/>
<dbReference type="EMBL" id="CM001219">
    <property type="protein sequence ID" value="KEH36016.1"/>
    <property type="molecule type" value="Genomic_DNA"/>
</dbReference>
<evidence type="ECO:0000313" key="2">
    <source>
        <dbReference type="EMBL" id="KEH36016.1"/>
    </source>
</evidence>
<sequence length="89" mass="9907">MFNSGGAVKEFSSGFKGVANVSMKVCWCGLFGAYSSAWLELINVDSEEVEFSYEEESGSGTIDLIARERVILMEHSYGFIKYIPMEISM</sequence>
<keyword evidence="5" id="KW-1185">Reference proteome</keyword>
<evidence type="ECO:0000256" key="1">
    <source>
        <dbReference type="ARBA" id="ARBA00023277"/>
    </source>
</evidence>
<reference evidence="3" key="5">
    <citation type="journal article" date="2018" name="Nat. Plants">
        <title>Whole-genome landscape of Medicago truncatula symbiotic genes.</title>
        <authorList>
            <person name="Pecrix Y."/>
            <person name="Gamas P."/>
            <person name="Carrere S."/>
        </authorList>
    </citation>
    <scope>NUCLEOTIDE SEQUENCE</scope>
    <source>
        <tissue evidence="3">Leaves</tissue>
    </source>
</reference>
<dbReference type="Proteomes" id="UP000002051">
    <property type="component" value="Chromosome 3"/>
</dbReference>
<name>G7ZWL6_MEDTR</name>
<dbReference type="Pfam" id="PF05691">
    <property type="entry name" value="Raffinose_syn"/>
    <property type="match status" value="1"/>
</dbReference>
<dbReference type="PaxDb" id="3880-AES83604"/>
<dbReference type="EnsemblPlants" id="KEH36016">
    <property type="protein sequence ID" value="KEH36016"/>
    <property type="gene ID" value="MTR_3g110050"/>
</dbReference>
<reference evidence="6" key="4">
    <citation type="journal article" date="2018" name="Nat. Plants">
        <title>Whole-genome landscape of Medicago truncatula symbiotic genes.</title>
        <authorList>
            <person name="Pecrix Y."/>
            <person name="Staton S.E."/>
            <person name="Sallet E."/>
            <person name="Lelandais-Briere C."/>
            <person name="Moreau S."/>
            <person name="Carrere S."/>
            <person name="Blein T."/>
            <person name="Jardinaud M.F."/>
            <person name="Latrasse D."/>
            <person name="Zouine M."/>
            <person name="Zahm M."/>
            <person name="Kreplak J."/>
            <person name="Mayjonade B."/>
            <person name="Satge C."/>
            <person name="Perez M."/>
            <person name="Cauet S."/>
            <person name="Marande W."/>
            <person name="Chantry-Darmon C."/>
            <person name="Lopez-Roques C."/>
            <person name="Bouchez O."/>
            <person name="Berard A."/>
            <person name="Debelle F."/>
            <person name="Munos S."/>
            <person name="Bendahmane A."/>
            <person name="Berges H."/>
            <person name="Niebel A."/>
            <person name="Buitink J."/>
            <person name="Frugier F."/>
            <person name="Benhamed M."/>
            <person name="Crespi M."/>
            <person name="Gouzy J."/>
            <person name="Gamas P."/>
        </authorList>
    </citation>
    <scope>NUCLEOTIDE SEQUENCE [LARGE SCALE GENOMIC DNA]</scope>
    <source>
        <strain evidence="6">cv. Jemalong A17</strain>
    </source>
</reference>
<dbReference type="EMBL" id="PSQE01000003">
    <property type="protein sequence ID" value="RHN70830.1"/>
    <property type="molecule type" value="Genomic_DNA"/>
</dbReference>
<reference evidence="2 5" key="1">
    <citation type="journal article" date="2011" name="Nature">
        <title>The Medicago genome provides insight into the evolution of rhizobial symbioses.</title>
        <authorList>
            <person name="Young N.D."/>
            <person name="Debelle F."/>
            <person name="Oldroyd G.E."/>
            <person name="Geurts R."/>
            <person name="Cannon S.B."/>
            <person name="Udvardi M.K."/>
            <person name="Benedito V.A."/>
            <person name="Mayer K.F."/>
            <person name="Gouzy J."/>
            <person name="Schoof H."/>
            <person name="Van de Peer Y."/>
            <person name="Proost S."/>
            <person name="Cook D.R."/>
            <person name="Meyers B.C."/>
            <person name="Spannagl M."/>
            <person name="Cheung F."/>
            <person name="De Mita S."/>
            <person name="Krishnakumar V."/>
            <person name="Gundlach H."/>
            <person name="Zhou S."/>
            <person name="Mudge J."/>
            <person name="Bharti A.K."/>
            <person name="Murray J.D."/>
            <person name="Naoumkina M.A."/>
            <person name="Rosen B."/>
            <person name="Silverstein K.A."/>
            <person name="Tang H."/>
            <person name="Rombauts S."/>
            <person name="Zhao P.X."/>
            <person name="Zhou P."/>
            <person name="Barbe V."/>
            <person name="Bardou P."/>
            <person name="Bechner M."/>
            <person name="Bellec A."/>
            <person name="Berger A."/>
            <person name="Berges H."/>
            <person name="Bidwell S."/>
            <person name="Bisseling T."/>
            <person name="Choisne N."/>
            <person name="Couloux A."/>
            <person name="Denny R."/>
            <person name="Deshpande S."/>
            <person name="Dai X."/>
            <person name="Doyle J.J."/>
            <person name="Dudez A.M."/>
            <person name="Farmer A.D."/>
            <person name="Fouteau S."/>
            <person name="Franken C."/>
            <person name="Gibelin C."/>
            <person name="Gish J."/>
            <person name="Goldstein S."/>
            <person name="Gonzalez A.J."/>
            <person name="Green P.J."/>
            <person name="Hallab A."/>
            <person name="Hartog M."/>
            <person name="Hua A."/>
            <person name="Humphray S.J."/>
            <person name="Jeong D.H."/>
            <person name="Jing Y."/>
            <person name="Jocker A."/>
            <person name="Kenton S.M."/>
            <person name="Kim D.J."/>
            <person name="Klee K."/>
            <person name="Lai H."/>
            <person name="Lang C."/>
            <person name="Lin S."/>
            <person name="Macmil S.L."/>
            <person name="Magdelenat G."/>
            <person name="Matthews L."/>
            <person name="McCorrison J."/>
            <person name="Monaghan E.L."/>
            <person name="Mun J.H."/>
            <person name="Najar F.Z."/>
            <person name="Nicholson C."/>
            <person name="Noirot C."/>
            <person name="O'Bleness M."/>
            <person name="Paule C.R."/>
            <person name="Poulain J."/>
            <person name="Prion F."/>
            <person name="Qin B."/>
            <person name="Qu C."/>
            <person name="Retzel E.F."/>
            <person name="Riddle C."/>
            <person name="Sallet E."/>
            <person name="Samain S."/>
            <person name="Samson N."/>
            <person name="Sanders I."/>
            <person name="Saurat O."/>
            <person name="Scarpelli C."/>
            <person name="Schiex T."/>
            <person name="Segurens B."/>
            <person name="Severin A.J."/>
            <person name="Sherrier D.J."/>
            <person name="Shi R."/>
            <person name="Sims S."/>
            <person name="Singer S.R."/>
            <person name="Sinharoy S."/>
            <person name="Sterck L."/>
            <person name="Viollet A."/>
            <person name="Wang B.B."/>
            <person name="Wang K."/>
            <person name="Wang M."/>
            <person name="Wang X."/>
            <person name="Warfsmann J."/>
            <person name="Weissenbach J."/>
            <person name="White D.D."/>
            <person name="White J.D."/>
            <person name="Wiley G.B."/>
            <person name="Wincker P."/>
            <person name="Xing Y."/>
            <person name="Yang L."/>
            <person name="Yao Z."/>
            <person name="Ying F."/>
            <person name="Zhai J."/>
            <person name="Zhou L."/>
            <person name="Zuber A."/>
            <person name="Denarie J."/>
            <person name="Dixon R.A."/>
            <person name="May G.D."/>
            <person name="Schwartz D.C."/>
            <person name="Rogers J."/>
            <person name="Quetier F."/>
            <person name="Town C.D."/>
            <person name="Roe B.A."/>
        </authorList>
    </citation>
    <scope>NUCLEOTIDE SEQUENCE [LARGE SCALE GENOMIC DNA]</scope>
    <source>
        <strain evidence="2">A17</strain>
        <strain evidence="4 5">cv. Jemalong A17</strain>
    </source>
</reference>
<gene>
    <name evidence="2" type="ordered locus">MTR_3g110050</name>
    <name evidence="3" type="ORF">MtrunA17_Chr3g0139771</name>
</gene>
<evidence type="ECO:0000313" key="6">
    <source>
        <dbReference type="Proteomes" id="UP000265566"/>
    </source>
</evidence>
<keyword evidence="3" id="KW-0378">Hydrolase</keyword>
<reference evidence="4" key="3">
    <citation type="submission" date="2015-04" db="UniProtKB">
        <authorList>
            <consortium name="EnsemblPlants"/>
        </authorList>
    </citation>
    <scope>IDENTIFICATION</scope>
    <source>
        <strain evidence="4">cv. Jemalong A17</strain>
    </source>
</reference>
<accession>G7ZWL6</accession>
<dbReference type="GO" id="GO:0004557">
    <property type="term" value="F:alpha-galactosidase activity"/>
    <property type="evidence" value="ECO:0007669"/>
    <property type="project" value="UniProtKB-EC"/>
</dbReference>
<keyword evidence="3" id="KW-0326">Glycosidase</keyword>
<evidence type="ECO:0000313" key="3">
    <source>
        <dbReference type="EMBL" id="RHN70830.1"/>
    </source>
</evidence>